<reference evidence="1" key="1">
    <citation type="journal article" date="2018" name="PLoS Negl. Trop. Dis.">
        <title>An insight into the salivary gland and fat body transcriptome of Panstrongylus lignarius (Hemiptera: Heteroptera), the main vector of Chagas disease in Peru.</title>
        <authorList>
            <person name="Nevoa J.C."/>
            <person name="Mendes M.T."/>
            <person name="da Silva M.V."/>
            <person name="Soares S.C."/>
            <person name="Oliveira C.J.F."/>
            <person name="Ribeiro J.M.C."/>
        </authorList>
    </citation>
    <scope>NUCLEOTIDE SEQUENCE</scope>
</reference>
<protein>
    <submittedName>
        <fullName evidence="1">Putative secreted protein</fullName>
    </submittedName>
</protein>
<evidence type="ECO:0000313" key="1">
    <source>
        <dbReference type="EMBL" id="JAW15008.1"/>
    </source>
</evidence>
<dbReference type="EMBL" id="GFTR01001418">
    <property type="protein sequence ID" value="JAW15008.1"/>
    <property type="molecule type" value="Transcribed_RNA"/>
</dbReference>
<dbReference type="AlphaFoldDB" id="A0A224XYC4"/>
<proteinExistence type="predicted"/>
<accession>A0A224XYC4</accession>
<sequence length="95" mass="11147">MASVWSLCRTSPHQSVLLTEIFVILSCAQCLRIVLWGFVREYIRSILVNETGKDLKCLTNLLHLTVKLDAVYKRVLMVFEEPIRWQRPFDLATFY</sequence>
<organism evidence="1">
    <name type="scientific">Panstrongylus lignarius</name>
    <dbReference type="NCBI Taxonomy" id="156445"/>
    <lineage>
        <taxon>Eukaryota</taxon>
        <taxon>Metazoa</taxon>
        <taxon>Ecdysozoa</taxon>
        <taxon>Arthropoda</taxon>
        <taxon>Hexapoda</taxon>
        <taxon>Insecta</taxon>
        <taxon>Pterygota</taxon>
        <taxon>Neoptera</taxon>
        <taxon>Paraneoptera</taxon>
        <taxon>Hemiptera</taxon>
        <taxon>Heteroptera</taxon>
        <taxon>Panheteroptera</taxon>
        <taxon>Cimicomorpha</taxon>
        <taxon>Reduviidae</taxon>
        <taxon>Triatominae</taxon>
        <taxon>Panstrongylus</taxon>
    </lineage>
</organism>
<name>A0A224XYC4_9HEMI</name>